<dbReference type="SUPFAM" id="SSF55797">
    <property type="entry name" value="PR-1-like"/>
    <property type="match status" value="3"/>
</dbReference>
<dbReference type="InterPro" id="IPR001283">
    <property type="entry name" value="CRISP-related"/>
</dbReference>
<dbReference type="OrthoDB" id="737510at2759"/>
<keyword evidence="4" id="KW-1185">Reference proteome</keyword>
<evidence type="ECO:0000313" key="3">
    <source>
        <dbReference type="EMBL" id="EYC26239.1"/>
    </source>
</evidence>
<feature type="compositionally biased region" description="Low complexity" evidence="1">
    <location>
        <begin position="316"/>
        <end position="355"/>
    </location>
</feature>
<feature type="region of interest" description="Disordered" evidence="1">
    <location>
        <begin position="316"/>
        <end position="359"/>
    </location>
</feature>
<feature type="domain" description="SCP" evidence="2">
    <location>
        <begin position="361"/>
        <end position="518"/>
    </location>
</feature>
<dbReference type="EMBL" id="JARK01001346">
    <property type="protein sequence ID" value="EYC26239.1"/>
    <property type="molecule type" value="Genomic_DNA"/>
</dbReference>
<evidence type="ECO:0000313" key="4">
    <source>
        <dbReference type="Proteomes" id="UP000024635"/>
    </source>
</evidence>
<organism evidence="3 4">
    <name type="scientific">Ancylostoma ceylanicum</name>
    <dbReference type="NCBI Taxonomy" id="53326"/>
    <lineage>
        <taxon>Eukaryota</taxon>
        <taxon>Metazoa</taxon>
        <taxon>Ecdysozoa</taxon>
        <taxon>Nematoda</taxon>
        <taxon>Chromadorea</taxon>
        <taxon>Rhabditida</taxon>
        <taxon>Rhabditina</taxon>
        <taxon>Rhabditomorpha</taxon>
        <taxon>Strongyloidea</taxon>
        <taxon>Ancylostomatidae</taxon>
        <taxon>Ancylostomatinae</taxon>
        <taxon>Ancylostoma</taxon>
    </lineage>
</organism>
<proteinExistence type="predicted"/>
<dbReference type="Pfam" id="PF00188">
    <property type="entry name" value="CAP"/>
    <property type="match status" value="1"/>
</dbReference>
<dbReference type="Gene3D" id="3.40.33.10">
    <property type="entry name" value="CAP"/>
    <property type="match status" value="3"/>
</dbReference>
<dbReference type="InterPro" id="IPR035940">
    <property type="entry name" value="CAP_sf"/>
</dbReference>
<dbReference type="GO" id="GO:0005576">
    <property type="term" value="C:extracellular region"/>
    <property type="evidence" value="ECO:0007669"/>
    <property type="project" value="InterPro"/>
</dbReference>
<sequence>MVWAASYKIGCGARRCGSGTFIVCRYSPRGNIYDEYIYFSGAATCARCRNTCVDGLCPAPSVRISAAAVLQMLIKMLIGLLVLLNSYVTATTTYYPENQCGDASQGFRLEILSAHNNLRGRLARGEIEQDDGSKLKGSKTLFKFNYDCNLEALAMAAIPVDCSRRPAIDLSPLGRSQNLAIVAVTGDPSKIPILQATVNAAIFTWADRLNVDLLKNPTYTNKRMAPFANMIYNQSLSLGCMGYYCSAGAKTAIVCVYSDIPKIGAPLYWDDSNDQKGCNKTSCEQVTDVAKPKCDRNAGPNQGLCGTATKILTTTVAPPTTPSSSSKSSASSSSSSSPASSTSAKPTTTTKPASTEAMTEEIRNKIITMHNYRRTIVAQGTVRNGKEGNPNCPMATNMYEMRYDMALEAEAQAYADTCSTGPSGVQTSGENVYHSPSTTISFFDAVVKAQQSWFSVIYRNGVNPKMKYTRFLEQKDDAPTAFTQMVWAKSYKIGCGVRRCSSSTFVVCRYSPRGNIYDEFIYYTGTTPCAMCLNACKDALCPAPSA</sequence>
<dbReference type="PRINTS" id="PR00837">
    <property type="entry name" value="V5TPXLIKE"/>
</dbReference>
<dbReference type="STRING" id="53326.A0A016VF30"/>
<evidence type="ECO:0000256" key="1">
    <source>
        <dbReference type="SAM" id="MobiDB-lite"/>
    </source>
</evidence>
<dbReference type="PROSITE" id="PS01010">
    <property type="entry name" value="CRISP_2"/>
    <property type="match status" value="2"/>
</dbReference>
<dbReference type="Proteomes" id="UP000024635">
    <property type="component" value="Unassembled WGS sequence"/>
</dbReference>
<comment type="caution">
    <text evidence="3">The sequence shown here is derived from an EMBL/GenBank/DDBJ whole genome shotgun (WGS) entry which is preliminary data.</text>
</comment>
<gene>
    <name evidence="3" type="primary">Acey_s0010.g1034</name>
    <name evidence="3" type="synonym">ASP-s0010.g1034</name>
    <name evidence="3" type="ORF">Y032_0010g1034</name>
</gene>
<name>A0A016VF30_9BILA</name>
<dbReference type="CDD" id="cd05380">
    <property type="entry name" value="CAP_euk"/>
    <property type="match status" value="2"/>
</dbReference>
<dbReference type="SMART" id="SM00198">
    <property type="entry name" value="SCP"/>
    <property type="match status" value="1"/>
</dbReference>
<evidence type="ECO:0000259" key="2">
    <source>
        <dbReference type="SMART" id="SM00198"/>
    </source>
</evidence>
<accession>A0A016VF30</accession>
<dbReference type="PANTHER" id="PTHR10334">
    <property type="entry name" value="CYSTEINE-RICH SECRETORY PROTEIN-RELATED"/>
    <property type="match status" value="1"/>
</dbReference>
<dbReference type="AlphaFoldDB" id="A0A016VF30"/>
<dbReference type="InterPro" id="IPR014044">
    <property type="entry name" value="CAP_dom"/>
</dbReference>
<reference evidence="4" key="1">
    <citation type="journal article" date="2015" name="Nat. Genet.">
        <title>The genome and transcriptome of the zoonotic hookworm Ancylostoma ceylanicum identify infection-specific gene families.</title>
        <authorList>
            <person name="Schwarz E.M."/>
            <person name="Hu Y."/>
            <person name="Antoshechkin I."/>
            <person name="Miller M.M."/>
            <person name="Sternberg P.W."/>
            <person name="Aroian R.V."/>
        </authorList>
    </citation>
    <scope>NUCLEOTIDE SEQUENCE</scope>
    <source>
        <strain evidence="4">HY135</strain>
    </source>
</reference>
<protein>
    <recommendedName>
        <fullName evidence="2">SCP domain-containing protein</fullName>
    </recommendedName>
</protein>
<dbReference type="InterPro" id="IPR018244">
    <property type="entry name" value="Allrgn_V5/Tpx1_CS"/>
</dbReference>